<comment type="caution">
    <text evidence="1">The sequence shown here is derived from an EMBL/GenBank/DDBJ whole genome shotgun (WGS) entry which is preliminary data.</text>
</comment>
<accession>A0ABW6DNW4</accession>
<keyword evidence="2" id="KW-1185">Reference proteome</keyword>
<evidence type="ECO:0000313" key="1">
    <source>
        <dbReference type="EMBL" id="MFD3409040.1"/>
    </source>
</evidence>
<gene>
    <name evidence="1" type="ORF">SKC37_10255</name>
</gene>
<reference evidence="1 2" key="1">
    <citation type="submission" date="2024-03" db="EMBL/GenBank/DDBJ databases">
        <title>Aquirufa genome sequencing.</title>
        <authorList>
            <person name="Pitt A."/>
            <person name="Hahn M.W."/>
        </authorList>
    </citation>
    <scope>NUCLEOTIDE SEQUENCE [LARGE SCALE GENOMIC DNA]</scope>
    <source>
        <strain evidence="1 2">HETE-83D</strain>
    </source>
</reference>
<protein>
    <submittedName>
        <fullName evidence="1">Uncharacterized protein</fullName>
    </submittedName>
</protein>
<sequence length="344" mass="40057">MTLISQGKYTHNVAPATLEKFSEVQQDVLWYLMNLTNIHRLHTKEAFREFLIRYLLIVDKPLESKASDFINDGILIDGVFENNYFSFSVKNLIELIGFEASNSLYNINGSLTDFIQDFAYKTPNMVLKKGGKSKDGKAKFKISQDLLIYALMGIKTICLIDYLHLSFREKVSDLSPEYVDSVVKFVDYLMGTIPEDTFDAVLAAHPDLMDFRERYQKSDKVVFDVYSLPQENLRAILKITMHEMDWDWLEEEEVITKEVMEENAASRYMTHIIFAVGVKWGYIELSEHPFSLHFGIDPIFDVDYDDLLGDDFELYPSQDIYDGWKMKEWAHLLPEKPQERLTVK</sequence>
<name>A0ABW6DNW4_9BACT</name>
<organism evidence="1 2">
    <name type="scientific">Aquirufa esocilacus</name>
    <dbReference type="NCBI Taxonomy" id="3096513"/>
    <lineage>
        <taxon>Bacteria</taxon>
        <taxon>Pseudomonadati</taxon>
        <taxon>Bacteroidota</taxon>
        <taxon>Cytophagia</taxon>
        <taxon>Cytophagales</taxon>
        <taxon>Flectobacillaceae</taxon>
        <taxon>Aquirufa</taxon>
    </lineage>
</organism>
<proteinExistence type="predicted"/>
<dbReference type="EMBL" id="JBBKXX010000003">
    <property type="protein sequence ID" value="MFD3409040.1"/>
    <property type="molecule type" value="Genomic_DNA"/>
</dbReference>
<evidence type="ECO:0000313" key="2">
    <source>
        <dbReference type="Proteomes" id="UP001598019"/>
    </source>
</evidence>
<dbReference type="Proteomes" id="UP001598019">
    <property type="component" value="Unassembled WGS sequence"/>
</dbReference>
<dbReference type="RefSeq" id="WP_377981385.1">
    <property type="nucleotide sequence ID" value="NZ_JBBKXX010000003.1"/>
</dbReference>